<dbReference type="OMA" id="FGVKYMS"/>
<feature type="compositionally biased region" description="Polar residues" evidence="1">
    <location>
        <begin position="1"/>
        <end position="15"/>
    </location>
</feature>
<dbReference type="RefSeq" id="XP_001264374.1">
    <property type="nucleotide sequence ID" value="XM_001264373.1"/>
</dbReference>
<sequence>MGKLMLSNTSAVPSYTATSTVASDTGAAATTTTPTTTTAIITEPTTSRAASGGSERSDSKSLVVGVSTGVGLVKYMLSGRMRAPPAAAPAELPSNQVPRVFEMGTGG</sequence>
<dbReference type="KEGG" id="nfi:NFIA_011660"/>
<gene>
    <name evidence="2" type="ORF">NFIA_011660</name>
</gene>
<evidence type="ECO:0000256" key="1">
    <source>
        <dbReference type="SAM" id="MobiDB-lite"/>
    </source>
</evidence>
<dbReference type="eggNOG" id="ENOG502RPIF">
    <property type="taxonomic scope" value="Eukaryota"/>
</dbReference>
<name>A1D234_NEOFI</name>
<accession>A1D234</accession>
<reference evidence="3" key="1">
    <citation type="journal article" date="2008" name="PLoS Genet.">
        <title>Genomic islands in the pathogenic filamentous fungus Aspergillus fumigatus.</title>
        <authorList>
            <person name="Fedorova N.D."/>
            <person name="Khaldi N."/>
            <person name="Joardar V.S."/>
            <person name="Maiti R."/>
            <person name="Amedeo P."/>
            <person name="Anderson M.J."/>
            <person name="Crabtree J."/>
            <person name="Silva J.C."/>
            <person name="Badger J.H."/>
            <person name="Albarraq A."/>
            <person name="Angiuoli S."/>
            <person name="Bussey H."/>
            <person name="Bowyer P."/>
            <person name="Cotty P.J."/>
            <person name="Dyer P.S."/>
            <person name="Egan A."/>
            <person name="Galens K."/>
            <person name="Fraser-Liggett C.M."/>
            <person name="Haas B.J."/>
            <person name="Inman J.M."/>
            <person name="Kent R."/>
            <person name="Lemieux S."/>
            <person name="Malavazi I."/>
            <person name="Orvis J."/>
            <person name="Roemer T."/>
            <person name="Ronning C.M."/>
            <person name="Sundaram J.P."/>
            <person name="Sutton G."/>
            <person name="Turner G."/>
            <person name="Venter J.C."/>
            <person name="White O.R."/>
            <person name="Whitty B.R."/>
            <person name="Youngman P."/>
            <person name="Wolfe K.H."/>
            <person name="Goldman G.H."/>
            <person name="Wortman J.R."/>
            <person name="Jiang B."/>
            <person name="Denning D.W."/>
            <person name="Nierman W.C."/>
        </authorList>
    </citation>
    <scope>NUCLEOTIDE SEQUENCE [LARGE SCALE GENOMIC DNA]</scope>
    <source>
        <strain evidence="3">ATCC 1020 / DSM 3700 / CBS 544.65 / FGSC A1164 / JCM 1740 / NRRL 181 / WB 181</strain>
    </source>
</reference>
<evidence type="ECO:0000313" key="3">
    <source>
        <dbReference type="Proteomes" id="UP000006702"/>
    </source>
</evidence>
<proteinExistence type="predicted"/>
<feature type="compositionally biased region" description="Low complexity" evidence="1">
    <location>
        <begin position="16"/>
        <end position="46"/>
    </location>
</feature>
<organism evidence="2 3">
    <name type="scientific">Neosartorya fischeri (strain ATCC 1020 / DSM 3700 / CBS 544.65 / FGSC A1164 / JCM 1740 / NRRL 181 / WB 181)</name>
    <name type="common">Aspergillus fischerianus</name>
    <dbReference type="NCBI Taxonomy" id="331117"/>
    <lineage>
        <taxon>Eukaryota</taxon>
        <taxon>Fungi</taxon>
        <taxon>Dikarya</taxon>
        <taxon>Ascomycota</taxon>
        <taxon>Pezizomycotina</taxon>
        <taxon>Eurotiomycetes</taxon>
        <taxon>Eurotiomycetidae</taxon>
        <taxon>Eurotiales</taxon>
        <taxon>Aspergillaceae</taxon>
        <taxon>Aspergillus</taxon>
        <taxon>Aspergillus subgen. Fumigati</taxon>
    </lineage>
</organism>
<dbReference type="GeneID" id="4592002"/>
<dbReference type="VEuPathDB" id="FungiDB:NFIA_011660"/>
<keyword evidence="3" id="KW-1185">Reference proteome</keyword>
<feature type="region of interest" description="Disordered" evidence="1">
    <location>
        <begin position="1"/>
        <end position="63"/>
    </location>
</feature>
<evidence type="ECO:0000313" key="2">
    <source>
        <dbReference type="EMBL" id="EAW22477.1"/>
    </source>
</evidence>
<protein>
    <submittedName>
        <fullName evidence="2">Uncharacterized protein</fullName>
    </submittedName>
</protein>
<dbReference type="Proteomes" id="UP000006702">
    <property type="component" value="Unassembled WGS sequence"/>
</dbReference>
<dbReference type="EMBL" id="DS027688">
    <property type="protein sequence ID" value="EAW22477.1"/>
    <property type="molecule type" value="Genomic_DNA"/>
</dbReference>
<dbReference type="HOGENOM" id="CLU_145514_0_0_1"/>
<dbReference type="AlphaFoldDB" id="A1D234"/>